<accession>A0AAD6WDX8</accession>
<dbReference type="Proteomes" id="UP001164929">
    <property type="component" value="Chromosome 2"/>
</dbReference>
<comment type="caution">
    <text evidence="1">The sequence shown here is derived from an EMBL/GenBank/DDBJ whole genome shotgun (WGS) entry which is preliminary data.</text>
</comment>
<name>A0AAD6WDX8_9ROSI</name>
<evidence type="ECO:0000313" key="2">
    <source>
        <dbReference type="Proteomes" id="UP001164929"/>
    </source>
</evidence>
<dbReference type="EMBL" id="JAQIZT010000002">
    <property type="protein sequence ID" value="KAJ7006969.1"/>
    <property type="molecule type" value="Genomic_DNA"/>
</dbReference>
<evidence type="ECO:0000313" key="1">
    <source>
        <dbReference type="EMBL" id="KAJ7006969.1"/>
    </source>
</evidence>
<sequence>MLHDAPVASEKKEYLVDPSLPDIKNSIYSTDEFQM</sequence>
<proteinExistence type="predicted"/>
<protein>
    <submittedName>
        <fullName evidence="1">Uncharacterized protein</fullName>
    </submittedName>
</protein>
<organism evidence="1 2">
    <name type="scientific">Populus alba x Populus x berolinensis</name>
    <dbReference type="NCBI Taxonomy" id="444605"/>
    <lineage>
        <taxon>Eukaryota</taxon>
        <taxon>Viridiplantae</taxon>
        <taxon>Streptophyta</taxon>
        <taxon>Embryophyta</taxon>
        <taxon>Tracheophyta</taxon>
        <taxon>Spermatophyta</taxon>
        <taxon>Magnoliopsida</taxon>
        <taxon>eudicotyledons</taxon>
        <taxon>Gunneridae</taxon>
        <taxon>Pentapetalae</taxon>
        <taxon>rosids</taxon>
        <taxon>fabids</taxon>
        <taxon>Malpighiales</taxon>
        <taxon>Salicaceae</taxon>
        <taxon>Saliceae</taxon>
        <taxon>Populus</taxon>
    </lineage>
</organism>
<gene>
    <name evidence="1" type="ORF">NC653_006127</name>
</gene>
<dbReference type="AlphaFoldDB" id="A0AAD6WDX8"/>
<reference evidence="1" key="1">
    <citation type="journal article" date="2023" name="Mol. Ecol. Resour.">
        <title>Chromosome-level genome assembly of a triploid poplar Populus alba 'Berolinensis'.</title>
        <authorList>
            <person name="Chen S."/>
            <person name="Yu Y."/>
            <person name="Wang X."/>
            <person name="Wang S."/>
            <person name="Zhang T."/>
            <person name="Zhou Y."/>
            <person name="He R."/>
            <person name="Meng N."/>
            <person name="Wang Y."/>
            <person name="Liu W."/>
            <person name="Liu Z."/>
            <person name="Liu J."/>
            <person name="Guo Q."/>
            <person name="Huang H."/>
            <person name="Sederoff R.R."/>
            <person name="Wang G."/>
            <person name="Qu G."/>
            <person name="Chen S."/>
        </authorList>
    </citation>
    <scope>NUCLEOTIDE SEQUENCE</scope>
    <source>
        <strain evidence="1">SC-2020</strain>
    </source>
</reference>
<keyword evidence="2" id="KW-1185">Reference proteome</keyword>